<gene>
    <name evidence="3" type="ORF">EDD28_3172</name>
</gene>
<evidence type="ECO:0000313" key="4">
    <source>
        <dbReference type="Proteomes" id="UP000275356"/>
    </source>
</evidence>
<dbReference type="AlphaFoldDB" id="A0A3N2D1T8"/>
<proteinExistence type="predicted"/>
<name>A0A3N2D1T8_9MICO</name>
<reference evidence="3 4" key="1">
    <citation type="submission" date="2018-11" db="EMBL/GenBank/DDBJ databases">
        <title>Sequencing the genomes of 1000 actinobacteria strains.</title>
        <authorList>
            <person name="Klenk H.-P."/>
        </authorList>
    </citation>
    <scope>NUCLEOTIDE SEQUENCE [LARGE SCALE GENOMIC DNA]</scope>
    <source>
        <strain evidence="3 4">DSM 13521</strain>
    </source>
</reference>
<comment type="caution">
    <text evidence="3">The sequence shown here is derived from an EMBL/GenBank/DDBJ whole genome shotgun (WGS) entry which is preliminary data.</text>
</comment>
<protein>
    <submittedName>
        <fullName evidence="3">Sporulation related protein</fullName>
    </submittedName>
</protein>
<dbReference type="EMBL" id="RKHQ01000002">
    <property type="protein sequence ID" value="ROR93750.1"/>
    <property type="molecule type" value="Genomic_DNA"/>
</dbReference>
<keyword evidence="4" id="KW-1185">Reference proteome</keyword>
<feature type="region of interest" description="Disordered" evidence="1">
    <location>
        <begin position="58"/>
        <end position="77"/>
    </location>
</feature>
<feature type="compositionally biased region" description="Basic and acidic residues" evidence="1">
    <location>
        <begin position="61"/>
        <end position="77"/>
    </location>
</feature>
<dbReference type="Pfam" id="PF05036">
    <property type="entry name" value="SPOR"/>
    <property type="match status" value="1"/>
</dbReference>
<evidence type="ECO:0000259" key="2">
    <source>
        <dbReference type="Pfam" id="PF05036"/>
    </source>
</evidence>
<evidence type="ECO:0000313" key="3">
    <source>
        <dbReference type="EMBL" id="ROR93750.1"/>
    </source>
</evidence>
<dbReference type="InterPro" id="IPR007730">
    <property type="entry name" value="SPOR-like_dom"/>
</dbReference>
<sequence length="77" mass="8929">MTDDVTPGPIEEPDARLKDEGYYYNLSTGEVEKGQRSVWTKRIGPYATREAAEHALATAQRRTEAWDEEDRRWREGD</sequence>
<dbReference type="OrthoDB" id="3268477at2"/>
<organism evidence="3 4">
    <name type="scientific">Salana multivorans</name>
    <dbReference type="NCBI Taxonomy" id="120377"/>
    <lineage>
        <taxon>Bacteria</taxon>
        <taxon>Bacillati</taxon>
        <taxon>Actinomycetota</taxon>
        <taxon>Actinomycetes</taxon>
        <taxon>Micrococcales</taxon>
        <taxon>Beutenbergiaceae</taxon>
        <taxon>Salana</taxon>
    </lineage>
</organism>
<dbReference type="Proteomes" id="UP000275356">
    <property type="component" value="Unassembled WGS sequence"/>
</dbReference>
<feature type="domain" description="SPOR" evidence="2">
    <location>
        <begin position="15"/>
        <end position="60"/>
    </location>
</feature>
<dbReference type="GO" id="GO:0042834">
    <property type="term" value="F:peptidoglycan binding"/>
    <property type="evidence" value="ECO:0007669"/>
    <property type="project" value="InterPro"/>
</dbReference>
<dbReference type="RefSeq" id="WP_123740661.1">
    <property type="nucleotide sequence ID" value="NZ_CALFQU010000026.1"/>
</dbReference>
<accession>A0A3N2D1T8</accession>
<evidence type="ECO:0000256" key="1">
    <source>
        <dbReference type="SAM" id="MobiDB-lite"/>
    </source>
</evidence>